<protein>
    <submittedName>
        <fullName evidence="1">Uncharacterized protein</fullName>
    </submittedName>
</protein>
<reference evidence="1" key="1">
    <citation type="submission" date="2016-10" db="EMBL/GenBank/DDBJ databases">
        <title>Sequence of Gallionella enrichment culture.</title>
        <authorList>
            <person name="Poehlein A."/>
            <person name="Muehling M."/>
            <person name="Daniel R."/>
        </authorList>
    </citation>
    <scope>NUCLEOTIDE SEQUENCE</scope>
</reference>
<dbReference type="AlphaFoldDB" id="A0A1J5QN13"/>
<sequence length="552" mass="61745">MIQRLGTVRQHCQRGVVAHRADRFLGALGHRREQELQVLLGVAEGLLAIEQRQRRRHRGAVALDVVETNAQVVDPLPVRASRRELVLDLLVVDDAPGFHIDQEHLARLQPPLLDDLALGNRQHAGLRRHDHEVVVGHDVARRTQAVAVQRGADLAPVGERDCRRAVPRLHHRRVVLVERAAALVHQRVLLPRFRDHHHHRVRQRIAGHHQQLEAVVEARGVALPGVNQRPQLLQVLAEHRRADRAFTRTHPVVVALDGVDFAVVRDHAVGMRQRPLGEGVGREALVHQRQRRDHARILQVLVVLADLVGQQQALVDDGARRDRRHEVLLAVAQVQALDRVAGDAADHEQLALERVGHHHVRAAADEDLADHGFLVAHRRRHRHLAVDRNVAPADHDLPFGAHRALDLLLARQPRRRLARQEDHADAVLARRRQLDAGGGHFGAVVRVGDLQQDAGAVAHQLVGADRAAMVEVLQDQQPVAHDVVRLHALDMGDETDAAGVVLPARAIQALLDHRLDFGRLGHCRLRMEFWGNAGQFTATQQAWQEIFVTCPY</sequence>
<accession>A0A1J5QN13</accession>
<dbReference type="EMBL" id="MLJW01001316">
    <property type="protein sequence ID" value="OIQ78883.1"/>
    <property type="molecule type" value="Genomic_DNA"/>
</dbReference>
<evidence type="ECO:0000313" key="1">
    <source>
        <dbReference type="EMBL" id="OIQ78883.1"/>
    </source>
</evidence>
<comment type="caution">
    <text evidence="1">The sequence shown here is derived from an EMBL/GenBank/DDBJ whole genome shotgun (WGS) entry which is preliminary data.</text>
</comment>
<gene>
    <name evidence="1" type="ORF">GALL_394070</name>
</gene>
<name>A0A1J5QN13_9ZZZZ</name>
<proteinExistence type="predicted"/>
<organism evidence="1">
    <name type="scientific">mine drainage metagenome</name>
    <dbReference type="NCBI Taxonomy" id="410659"/>
    <lineage>
        <taxon>unclassified sequences</taxon>
        <taxon>metagenomes</taxon>
        <taxon>ecological metagenomes</taxon>
    </lineage>
</organism>